<organism evidence="2 3">
    <name type="scientific">Candidatus Coprovicinus avistercoris</name>
    <dbReference type="NCBI Taxonomy" id="2840754"/>
    <lineage>
        <taxon>Bacteria</taxon>
        <taxon>Bacillati</taxon>
        <taxon>Actinomycetota</taxon>
        <taxon>Coriobacteriia</taxon>
        <taxon>Coriobacteriales</taxon>
        <taxon>Coriobacteriaceae</taxon>
        <taxon>Coriobacteriaceae incertae sedis</taxon>
        <taxon>Candidatus Coprovicinus</taxon>
    </lineage>
</organism>
<reference evidence="2" key="1">
    <citation type="submission" date="2020-10" db="EMBL/GenBank/DDBJ databases">
        <authorList>
            <person name="Gilroy R."/>
        </authorList>
    </citation>
    <scope>NUCLEOTIDE SEQUENCE</scope>
    <source>
        <strain evidence="2">ChiHjej12B11-29160</strain>
    </source>
</reference>
<dbReference type="PANTHER" id="PTHR37298:SF1">
    <property type="entry name" value="UPF0111 PROTEIN YKAA"/>
    <property type="match status" value="1"/>
</dbReference>
<dbReference type="AlphaFoldDB" id="A0A9D1HXB6"/>
<dbReference type="Gene3D" id="1.20.58.220">
    <property type="entry name" value="Phosphate transport system protein phou homolog 2, domain 2"/>
    <property type="match status" value="1"/>
</dbReference>
<dbReference type="InterPro" id="IPR018445">
    <property type="entry name" value="Put_Phosphate_transp_reg"/>
</dbReference>
<dbReference type="InterPro" id="IPR038078">
    <property type="entry name" value="PhoU-like_sf"/>
</dbReference>
<name>A0A9D1HXB6_9ACTN</name>
<comment type="caution">
    <text evidence="2">The sequence shown here is derived from an EMBL/GenBank/DDBJ whole genome shotgun (WGS) entry which is preliminary data.</text>
</comment>
<dbReference type="Pfam" id="PF01865">
    <property type="entry name" value="PhoU_div"/>
    <property type="match status" value="1"/>
</dbReference>
<dbReference type="Proteomes" id="UP000824078">
    <property type="component" value="Unassembled WGS sequence"/>
</dbReference>
<accession>A0A9D1HXB6</accession>
<evidence type="ECO:0000313" key="2">
    <source>
        <dbReference type="EMBL" id="HIU24298.1"/>
    </source>
</evidence>
<dbReference type="InterPro" id="IPR052912">
    <property type="entry name" value="UPF0111_domain"/>
</dbReference>
<comment type="similarity">
    <text evidence="1">Belongs to the UPF0111 family.</text>
</comment>
<evidence type="ECO:0000256" key="1">
    <source>
        <dbReference type="ARBA" id="ARBA00008591"/>
    </source>
</evidence>
<gene>
    <name evidence="2" type="ORF">IAD17_05195</name>
</gene>
<protein>
    <submittedName>
        <fullName evidence="2">DUF47 family protein</fullName>
    </submittedName>
</protein>
<evidence type="ECO:0000313" key="3">
    <source>
        <dbReference type="Proteomes" id="UP000824078"/>
    </source>
</evidence>
<sequence length="206" mass="23791">MARIKKEDHFYTMLRDLASKIVEAADEYKDIICEFPESIARIPQMKVYETECDEKVKRIMENLYTSFITPFEREDISDLALALDDIVDMMNGVVVRLDLFNISDTREEAPQLAELTVRCVGEVYDMIDRLPNFKSDRTVMDKAIMISSIEDEGDIVYSTALRRLFRDEENGRTSVTWLRLFDRMELCLDACDKSAGVVRSVVMKSA</sequence>
<dbReference type="EMBL" id="DVMQ01000016">
    <property type="protein sequence ID" value="HIU24298.1"/>
    <property type="molecule type" value="Genomic_DNA"/>
</dbReference>
<reference evidence="2" key="2">
    <citation type="journal article" date="2021" name="PeerJ">
        <title>Extensive microbial diversity within the chicken gut microbiome revealed by metagenomics and culture.</title>
        <authorList>
            <person name="Gilroy R."/>
            <person name="Ravi A."/>
            <person name="Getino M."/>
            <person name="Pursley I."/>
            <person name="Horton D.L."/>
            <person name="Alikhan N.F."/>
            <person name="Baker D."/>
            <person name="Gharbi K."/>
            <person name="Hall N."/>
            <person name="Watson M."/>
            <person name="Adriaenssens E.M."/>
            <person name="Foster-Nyarko E."/>
            <person name="Jarju S."/>
            <person name="Secka A."/>
            <person name="Antonio M."/>
            <person name="Oren A."/>
            <person name="Chaudhuri R.R."/>
            <person name="La Ragione R."/>
            <person name="Hildebrand F."/>
            <person name="Pallen M.J."/>
        </authorList>
    </citation>
    <scope>NUCLEOTIDE SEQUENCE</scope>
    <source>
        <strain evidence="2">ChiHjej12B11-29160</strain>
    </source>
</reference>
<proteinExistence type="inferred from homology"/>
<dbReference type="PANTHER" id="PTHR37298">
    <property type="entry name" value="UPF0111 PROTEIN YKAA"/>
    <property type="match status" value="1"/>
</dbReference>